<dbReference type="AlphaFoldDB" id="F3YUE3"/>
<gene>
    <name evidence="2" type="ORF">Desaf_0471</name>
</gene>
<accession>F3YUE3</accession>
<dbReference type="InterPro" id="IPR037401">
    <property type="entry name" value="SnoaL-like"/>
</dbReference>
<dbReference type="eggNOG" id="COG4319">
    <property type="taxonomic scope" value="Bacteria"/>
</dbReference>
<feature type="domain" description="SnoaL-like" evidence="1">
    <location>
        <begin position="11"/>
        <end position="130"/>
    </location>
</feature>
<evidence type="ECO:0000313" key="3">
    <source>
        <dbReference type="Proteomes" id="UP000007844"/>
    </source>
</evidence>
<keyword evidence="3" id="KW-1185">Reference proteome</keyword>
<proteinExistence type="predicted"/>
<evidence type="ECO:0000313" key="2">
    <source>
        <dbReference type="EMBL" id="EGJ48825.1"/>
    </source>
</evidence>
<dbReference type="HOGENOM" id="CLU_150437_0_0_7"/>
<dbReference type="SUPFAM" id="SSF54427">
    <property type="entry name" value="NTF2-like"/>
    <property type="match status" value="1"/>
</dbReference>
<dbReference type="Proteomes" id="UP000007844">
    <property type="component" value="Chromosome"/>
</dbReference>
<organism evidence="2 3">
    <name type="scientific">Desulfocurvibacter africanus subsp. africanus str. Walvis Bay</name>
    <dbReference type="NCBI Taxonomy" id="690850"/>
    <lineage>
        <taxon>Bacteria</taxon>
        <taxon>Pseudomonadati</taxon>
        <taxon>Thermodesulfobacteriota</taxon>
        <taxon>Desulfovibrionia</taxon>
        <taxon>Desulfovibrionales</taxon>
        <taxon>Desulfovibrionaceae</taxon>
        <taxon>Desulfocurvibacter</taxon>
    </lineage>
</organism>
<dbReference type="EMBL" id="CP003221">
    <property type="protein sequence ID" value="EGJ48825.1"/>
    <property type="molecule type" value="Genomic_DNA"/>
</dbReference>
<dbReference type="InterPro" id="IPR032710">
    <property type="entry name" value="NTF2-like_dom_sf"/>
</dbReference>
<name>F3YUE3_DESAF</name>
<reference evidence="2 3" key="1">
    <citation type="journal article" date="2011" name="J. Bacteriol.">
        <title>Genome sequence of the mercury-methylating and pleomorphic Desulfovibrio africanus Strain Walvis Bay.</title>
        <authorList>
            <person name="Brown S.D."/>
            <person name="Wall J.D."/>
            <person name="Kucken A.M."/>
            <person name="Gilmour C.C."/>
            <person name="Podar M."/>
            <person name="Brandt C.C."/>
            <person name="Teshima H."/>
            <person name="Detter J.C."/>
            <person name="Han C.S."/>
            <person name="Land M.L."/>
            <person name="Lucas S."/>
            <person name="Han J."/>
            <person name="Pennacchio L."/>
            <person name="Nolan M."/>
            <person name="Pitluck S."/>
            <person name="Woyke T."/>
            <person name="Goodwin L."/>
            <person name="Palumbo A.V."/>
            <person name="Elias D.A."/>
        </authorList>
    </citation>
    <scope>NUCLEOTIDE SEQUENCE [LARGE SCALE GENOMIC DNA]</scope>
    <source>
        <strain evidence="2 3">Walvis Bay</strain>
    </source>
</reference>
<protein>
    <recommendedName>
        <fullName evidence="1">SnoaL-like domain-containing protein</fullName>
    </recommendedName>
</protein>
<dbReference type="Pfam" id="PF13474">
    <property type="entry name" value="SnoaL_3"/>
    <property type="match status" value="1"/>
</dbReference>
<sequence>MRDEVKAHVWATVEAMLDAYCRRDVQATMAYFADTPELVCIGSGPREKSVGHTGLRQGLVRDFADTDAMEVACGEPLISVAGDVAWVATDCLFTVLADGETLHVKARLTAVLRRLDETWRIVQSHMSLPFPPEE</sequence>
<dbReference type="Gene3D" id="3.10.450.50">
    <property type="match status" value="1"/>
</dbReference>
<dbReference type="RefSeq" id="WP_014258671.1">
    <property type="nucleotide sequence ID" value="NC_016629.1"/>
</dbReference>
<evidence type="ECO:0000259" key="1">
    <source>
        <dbReference type="Pfam" id="PF13474"/>
    </source>
</evidence>
<dbReference type="KEGG" id="daf:Desaf_0471"/>